<dbReference type="GeneID" id="54359610"/>
<feature type="compositionally biased region" description="Low complexity" evidence="1">
    <location>
        <begin position="687"/>
        <end position="697"/>
    </location>
</feature>
<dbReference type="InterPro" id="IPR056223">
    <property type="entry name" value="PH_24"/>
</dbReference>
<feature type="region of interest" description="Disordered" evidence="1">
    <location>
        <begin position="21"/>
        <end position="179"/>
    </location>
</feature>
<dbReference type="Pfam" id="PF24340">
    <property type="entry name" value="DH_2"/>
    <property type="match status" value="1"/>
</dbReference>
<dbReference type="Proteomes" id="UP000504637">
    <property type="component" value="Unplaced"/>
</dbReference>
<dbReference type="Pfam" id="PF24345">
    <property type="entry name" value="PH_24"/>
    <property type="match status" value="1"/>
</dbReference>
<reference evidence="6" key="2">
    <citation type="submission" date="2020-04" db="EMBL/GenBank/DDBJ databases">
        <authorList>
            <consortium name="NCBI Genome Project"/>
        </authorList>
    </citation>
    <scope>NUCLEOTIDE SEQUENCE</scope>
    <source>
        <strain evidence="6">CBS 342.82</strain>
    </source>
</reference>
<evidence type="ECO:0008006" key="7">
    <source>
        <dbReference type="Google" id="ProtNLM"/>
    </source>
</evidence>
<dbReference type="RefSeq" id="XP_033456776.1">
    <property type="nucleotide sequence ID" value="XM_033601810.1"/>
</dbReference>
<protein>
    <recommendedName>
        <fullName evidence="7">DH domain-containing protein</fullName>
    </recommendedName>
</protein>
<feature type="compositionally biased region" description="Polar residues" evidence="1">
    <location>
        <begin position="111"/>
        <end position="123"/>
    </location>
</feature>
<feature type="region of interest" description="Disordered" evidence="1">
    <location>
        <begin position="551"/>
        <end position="581"/>
    </location>
</feature>
<keyword evidence="5" id="KW-1185">Reference proteome</keyword>
<feature type="compositionally biased region" description="Acidic residues" evidence="1">
    <location>
        <begin position="81"/>
        <end position="91"/>
    </location>
</feature>
<feature type="compositionally biased region" description="Polar residues" evidence="1">
    <location>
        <begin position="803"/>
        <end position="813"/>
    </location>
</feature>
<dbReference type="InterPro" id="IPR056416">
    <property type="entry name" value="DH_2_fung"/>
</dbReference>
<dbReference type="OrthoDB" id="5408934at2759"/>
<organism evidence="6">
    <name type="scientific">Dissoconium aciculare CBS 342.82</name>
    <dbReference type="NCBI Taxonomy" id="1314786"/>
    <lineage>
        <taxon>Eukaryota</taxon>
        <taxon>Fungi</taxon>
        <taxon>Dikarya</taxon>
        <taxon>Ascomycota</taxon>
        <taxon>Pezizomycotina</taxon>
        <taxon>Dothideomycetes</taxon>
        <taxon>Dothideomycetidae</taxon>
        <taxon>Mycosphaerellales</taxon>
        <taxon>Dissoconiaceae</taxon>
        <taxon>Dissoconium</taxon>
    </lineage>
</organism>
<dbReference type="Pfam" id="PF24344">
    <property type="entry name" value="PH_23"/>
    <property type="match status" value="1"/>
</dbReference>
<reference evidence="6" key="3">
    <citation type="submission" date="2025-08" db="UniProtKB">
        <authorList>
            <consortium name="RefSeq"/>
        </authorList>
    </citation>
    <scope>IDENTIFICATION</scope>
    <source>
        <strain evidence="6">CBS 342.82</strain>
    </source>
</reference>
<feature type="domain" description="PH" evidence="3">
    <location>
        <begin position="410"/>
        <end position="551"/>
    </location>
</feature>
<name>A0A6J3LVF1_9PEZI</name>
<feature type="compositionally biased region" description="Polar residues" evidence="1">
    <location>
        <begin position="93"/>
        <end position="102"/>
    </location>
</feature>
<evidence type="ECO:0000256" key="1">
    <source>
        <dbReference type="SAM" id="MobiDB-lite"/>
    </source>
</evidence>
<evidence type="ECO:0000259" key="3">
    <source>
        <dbReference type="Pfam" id="PF24344"/>
    </source>
</evidence>
<feature type="compositionally biased region" description="Polar residues" evidence="1">
    <location>
        <begin position="633"/>
        <end position="657"/>
    </location>
</feature>
<feature type="compositionally biased region" description="Basic and acidic residues" evidence="1">
    <location>
        <begin position="771"/>
        <end position="781"/>
    </location>
</feature>
<feature type="domain" description="PH" evidence="4">
    <location>
        <begin position="935"/>
        <end position="1074"/>
    </location>
</feature>
<sequence length="1319" mass="145168">MDSGAPRVYGTRIEGWLADTSDPFVSKSSLAPEPLAIPKKSPKGKVSPAGPREARQVSSKTSSDGQTEPSNPSAERTQTEELIDQSIDEWSDVSPSVTSTLKRSGARRTVRYSNKSRNVTNTRDPADTPVRSNRALSTPHKLTTRDSPASRRETSRSKRHPAEQSELISVLSLPQHDAPGIKSARSLRASRRAKAPTTAGELMNEVSKDEMKYQRELRTLVDGVIPVLLQYALAGDGSADRARVFTQSTITAEVTKPIVDMGIALERLKNAHRRIPMHEPGDLVAWAESTAKVYDDYIASWRMGFKNIVVNLAPADKTVTDKDASTWDEGIPRNEDGDLVGRDGERVDVAHLLKRPLVRVKNLSKALANLHQIKPDPRTDDMASQYQTLVGKAKDRVSSEHARLEDEAAANIDPSRARDPRSLAPITGVTIDSSRCVRARDYFDMDLVHSSGQQLCCKIEVIYRDDAPDRGNNGDILFCEVSASGRWLLFPPLPLTLVTARKGERTGELVVMIRGFLASAQQWREVMVIRADEEQTSVDWLQMLGSSPMPPARISRKSSFNVRKSAPLPKSETRRAITDPITEELNEPSQRELEVPIGVRPRYASSVWDGSEVNSVHNERTPIKMQRNRPSRYKSTSNSPNRVDSPTTTDSECTTQPDYYYEQPRHQRPGSSPAKRPVSSYTRSHSEWTSSTGSSRTQDYSVWMPESQISDDSSAEEEDLRRTRNRASPESRRRRSSVPSQDIPNIPKLRPSATEQPMKASTPLRYHGARRRDTETMKDELPTPASAPSKLQKRAPTPPEVQNKPQPSSTTRPLSFGLKSSVIPALTPGFLRKSRRPSSPLKHEYAPSSDSDSLSDSDISDLSDEHSVTSGSVTGRDEEAISTIGDLKAFHQYAMRPVTQSYAPGPALKNAAADDSSLSEVAAPTPAYRNVPPPSVRPATSTASIFSWADRGAWESLHPEECSIFVSPGLIEAYDIAQAQAVMSEDKDGIITTPSSKGVKPLVALELTPLVPLRRGTAVDISIRSPPTPGSLLRAGNNVMFRSRNPEDCERLYALINRARIDNPTYIALQKARGPTQQSNWGEVMDRRPAARPSSGSWWNLGSRKSSTYRSNGSRPMSIAATESSVGTMNSAFSALRRFSSGNRIWNIAKSTITSQEGTRSSNSETISSGFATPVTLDPRLGTPIGITNAKIRLYIRESTHKWRDLGSARLTVMLPPQQDPTVAANPKTTGLEKRVLIYGKHQNEVLLDATLGEQCFERIARTGIAVSVWQENTGPNGEVGYAEAVGGVGSAKSRVFMVQMKSERDAAYTFGMVGKLRY</sequence>
<feature type="region of interest" description="Disordered" evidence="1">
    <location>
        <begin position="611"/>
        <end position="879"/>
    </location>
</feature>
<feature type="compositionally biased region" description="Basic and acidic residues" evidence="1">
    <location>
        <begin position="719"/>
        <end position="731"/>
    </location>
</feature>
<accession>A0A6J3LVF1</accession>
<gene>
    <name evidence="6" type="ORF">K489DRAFT_325118</name>
</gene>
<evidence type="ECO:0000313" key="6">
    <source>
        <dbReference type="RefSeq" id="XP_033456776.1"/>
    </source>
</evidence>
<evidence type="ECO:0000259" key="2">
    <source>
        <dbReference type="Pfam" id="PF24340"/>
    </source>
</evidence>
<feature type="compositionally biased region" description="Polar residues" evidence="1">
    <location>
        <begin position="56"/>
        <end position="76"/>
    </location>
</feature>
<evidence type="ECO:0000259" key="4">
    <source>
        <dbReference type="Pfam" id="PF24345"/>
    </source>
</evidence>
<proteinExistence type="predicted"/>
<feature type="domain" description="DBL homology" evidence="2">
    <location>
        <begin position="197"/>
        <end position="397"/>
    </location>
</feature>
<feature type="compositionally biased region" description="Basic and acidic residues" evidence="1">
    <location>
        <begin position="148"/>
        <end position="163"/>
    </location>
</feature>
<dbReference type="InterPro" id="IPR056222">
    <property type="entry name" value="PH_23"/>
</dbReference>
<feature type="compositionally biased region" description="Acidic residues" evidence="1">
    <location>
        <begin position="853"/>
        <end position="862"/>
    </location>
</feature>
<evidence type="ECO:0000313" key="5">
    <source>
        <dbReference type="Proteomes" id="UP000504637"/>
    </source>
</evidence>
<reference evidence="6" key="1">
    <citation type="submission" date="2020-01" db="EMBL/GenBank/DDBJ databases">
        <authorList>
            <consortium name="DOE Joint Genome Institute"/>
            <person name="Haridas S."/>
            <person name="Albert R."/>
            <person name="Binder M."/>
            <person name="Bloem J."/>
            <person name="Labutti K."/>
            <person name="Salamov A."/>
            <person name="Andreopoulos B."/>
            <person name="Baker S.E."/>
            <person name="Barry K."/>
            <person name="Bills G."/>
            <person name="Bluhm B.H."/>
            <person name="Cannon C."/>
            <person name="Castanera R."/>
            <person name="Culley D.E."/>
            <person name="Daum C."/>
            <person name="Ezra D."/>
            <person name="Gonzalez J.B."/>
            <person name="Henrissat B."/>
            <person name="Kuo A."/>
            <person name="Liang C."/>
            <person name="Lipzen A."/>
            <person name="Lutzoni F."/>
            <person name="Magnuson J."/>
            <person name="Mondo S."/>
            <person name="Nolan M."/>
            <person name="Ohm R."/>
            <person name="Pangilinan J."/>
            <person name="Park H.-J."/>
            <person name="Ramirez L."/>
            <person name="Alfaro M."/>
            <person name="Sun H."/>
            <person name="Tritt A."/>
            <person name="Yoshinaga Y."/>
            <person name="Zwiers L.-H."/>
            <person name="Turgeon B.G."/>
            <person name="Goodwin S.B."/>
            <person name="Spatafora J.W."/>
            <person name="Crous P.W."/>
            <person name="Grigoriev I.V."/>
        </authorList>
    </citation>
    <scope>NUCLEOTIDE SEQUENCE</scope>
    <source>
        <strain evidence="6">CBS 342.82</strain>
    </source>
</reference>